<comment type="subcellular location">
    <subcellularLocation>
        <location evidence="1">Cell inner membrane</location>
        <topology evidence="1">Multi-pass membrane protein</topology>
    </subcellularLocation>
    <subcellularLocation>
        <location evidence="9">Cell membrane</location>
        <topology evidence="9">Multi-pass membrane protein</topology>
    </subcellularLocation>
</comment>
<keyword evidence="8 9" id="KW-0472">Membrane</keyword>
<dbReference type="Proteomes" id="UP000031656">
    <property type="component" value="Chromosome"/>
</dbReference>
<organism evidence="11 12">
    <name type="scientific">Gluconobacter oxydans DSM 3504</name>
    <dbReference type="NCBI Taxonomy" id="1288313"/>
    <lineage>
        <taxon>Bacteria</taxon>
        <taxon>Pseudomonadati</taxon>
        <taxon>Pseudomonadota</taxon>
        <taxon>Alphaproteobacteria</taxon>
        <taxon>Acetobacterales</taxon>
        <taxon>Acetobacteraceae</taxon>
        <taxon>Gluconobacter</taxon>
    </lineage>
</organism>
<dbReference type="NCBIfam" id="TIGR01726">
    <property type="entry name" value="HEQRo_perm_3TM"/>
    <property type="match status" value="1"/>
</dbReference>
<evidence type="ECO:0000256" key="9">
    <source>
        <dbReference type="RuleBase" id="RU363032"/>
    </source>
</evidence>
<evidence type="ECO:0000256" key="3">
    <source>
        <dbReference type="ARBA" id="ARBA00022448"/>
    </source>
</evidence>
<feature type="transmembrane region" description="Helical" evidence="9">
    <location>
        <begin position="203"/>
        <end position="224"/>
    </location>
</feature>
<evidence type="ECO:0000256" key="2">
    <source>
        <dbReference type="ARBA" id="ARBA00010072"/>
    </source>
</evidence>
<dbReference type="GO" id="GO:0022857">
    <property type="term" value="F:transmembrane transporter activity"/>
    <property type="evidence" value="ECO:0007669"/>
    <property type="project" value="InterPro"/>
</dbReference>
<dbReference type="GeneID" id="56905847"/>
<evidence type="ECO:0000313" key="11">
    <source>
        <dbReference type="EMBL" id="AHK71506.1"/>
    </source>
</evidence>
<evidence type="ECO:0000259" key="10">
    <source>
        <dbReference type="PROSITE" id="PS50928"/>
    </source>
</evidence>
<reference evidence="11 12" key="1">
    <citation type="journal article" date="2015" name="Appl. Microbiol. Biotechnol.">
        <title>The consequence of an additional NADH dehydrogenase paralog on the growth of Gluconobacter oxydans DSM3504.</title>
        <authorList>
            <person name="Kostner D."/>
            <person name="Luchterhand B."/>
            <person name="Junker A."/>
            <person name="Volland S."/>
            <person name="Daniel R."/>
            <person name="Buchs J."/>
            <person name="Liebl W."/>
            <person name="Ehrenreich A."/>
        </authorList>
    </citation>
    <scope>NUCLEOTIDE SEQUENCE [LARGE SCALE GENOMIC DNA]</scope>
    <source>
        <strain evidence="11">DSM 3504</strain>
    </source>
</reference>
<feature type="transmembrane region" description="Helical" evidence="9">
    <location>
        <begin position="93"/>
        <end position="115"/>
    </location>
</feature>
<protein>
    <submittedName>
        <fullName evidence="11">Putative octopine/nopaline transport system permease protein OccQ</fullName>
    </submittedName>
</protein>
<dbReference type="InterPro" id="IPR051613">
    <property type="entry name" value="ABC_transp_permease_HisMQ"/>
</dbReference>
<evidence type="ECO:0000256" key="7">
    <source>
        <dbReference type="ARBA" id="ARBA00022989"/>
    </source>
</evidence>
<dbReference type="PANTHER" id="PTHR30133">
    <property type="entry name" value="CATIONIC AMINO ACID TRANSPORTER, MEMBRANE COMPONENT"/>
    <property type="match status" value="1"/>
</dbReference>
<dbReference type="KEGG" id="goy:GLS_c16270"/>
<dbReference type="SUPFAM" id="SSF161098">
    <property type="entry name" value="MetI-like"/>
    <property type="match status" value="1"/>
</dbReference>
<keyword evidence="4" id="KW-1003">Cell membrane</keyword>
<evidence type="ECO:0000256" key="8">
    <source>
        <dbReference type="ARBA" id="ARBA00023136"/>
    </source>
</evidence>
<dbReference type="HOGENOM" id="CLU_019602_1_4_5"/>
<dbReference type="PROSITE" id="PS50928">
    <property type="entry name" value="ABC_TM1"/>
    <property type="match status" value="1"/>
</dbReference>
<evidence type="ECO:0000256" key="6">
    <source>
        <dbReference type="ARBA" id="ARBA00022692"/>
    </source>
</evidence>
<keyword evidence="5" id="KW-0997">Cell inner membrane</keyword>
<dbReference type="InterPro" id="IPR000515">
    <property type="entry name" value="MetI-like"/>
</dbReference>
<keyword evidence="6 9" id="KW-0812">Transmembrane</keyword>
<dbReference type="EMBL" id="CP004373">
    <property type="protein sequence ID" value="AHK71506.1"/>
    <property type="molecule type" value="Genomic_DNA"/>
</dbReference>
<dbReference type="CDD" id="cd06261">
    <property type="entry name" value="TM_PBP2"/>
    <property type="match status" value="1"/>
</dbReference>
<proteinExistence type="inferred from homology"/>
<feature type="domain" description="ABC transmembrane type-1" evidence="10">
    <location>
        <begin position="20"/>
        <end position="224"/>
    </location>
</feature>
<dbReference type="Gene3D" id="1.10.3720.10">
    <property type="entry name" value="MetI-like"/>
    <property type="match status" value="1"/>
</dbReference>
<dbReference type="AlphaFoldDB" id="A0A067Z380"/>
<keyword evidence="3 9" id="KW-0813">Transport</keyword>
<name>A0A067Z380_GLUOY</name>
<feature type="transmembrane region" description="Helical" evidence="9">
    <location>
        <begin position="20"/>
        <end position="48"/>
    </location>
</feature>
<dbReference type="InterPro" id="IPR010065">
    <property type="entry name" value="AA_ABC_transptr_permease_3TM"/>
</dbReference>
<dbReference type="PANTHER" id="PTHR30133:SF2">
    <property type="entry name" value="ARGININE ABC TRANSPORTER PERMEASE PROTEIN ARTQ"/>
    <property type="match status" value="1"/>
</dbReference>
<accession>A0A067Z380</accession>
<dbReference type="Pfam" id="PF00528">
    <property type="entry name" value="BPD_transp_1"/>
    <property type="match status" value="1"/>
</dbReference>
<evidence type="ECO:0000256" key="4">
    <source>
        <dbReference type="ARBA" id="ARBA00022475"/>
    </source>
</evidence>
<dbReference type="RefSeq" id="WP_041111852.1">
    <property type="nucleotide sequence ID" value="NZ_CP004373.1"/>
</dbReference>
<evidence type="ECO:0000256" key="5">
    <source>
        <dbReference type="ARBA" id="ARBA00022519"/>
    </source>
</evidence>
<sequence length="237" mass="25295">MSTPAFTLIGFGPEGWGKLLLLAAGLTLVAAVCSFALGSLLGAAGAALKLASSRGLRGIGTFYTTVFRGIPEILVVYLFYFGGSLALTRLMHLAGFPGFFSLPSFIIGVVAIGLVSGAYQTEAYRSAYLRLERGQIEAGKACGMSSFILLWRVIAPQTLRFALPALGNIWQSVLKETALLSIIGLVELLRQSTIASGATRQPLLFYGVAALLYLVMGQITALGIRTVERRLARCWGR</sequence>
<evidence type="ECO:0000313" key="12">
    <source>
        <dbReference type="Proteomes" id="UP000031656"/>
    </source>
</evidence>
<keyword evidence="7 9" id="KW-1133">Transmembrane helix</keyword>
<feature type="transmembrane region" description="Helical" evidence="9">
    <location>
        <begin position="60"/>
        <end position="81"/>
    </location>
</feature>
<comment type="similarity">
    <text evidence="2">Belongs to the binding-protein-dependent transport system permease family. HisMQ subfamily.</text>
</comment>
<evidence type="ECO:0000256" key="1">
    <source>
        <dbReference type="ARBA" id="ARBA00004429"/>
    </source>
</evidence>
<dbReference type="InterPro" id="IPR035906">
    <property type="entry name" value="MetI-like_sf"/>
</dbReference>
<gene>
    <name evidence="11" type="primary">occQ</name>
    <name evidence="11" type="ORF">GLS_c16270</name>
</gene>
<dbReference type="GO" id="GO:0043190">
    <property type="term" value="C:ATP-binding cassette (ABC) transporter complex"/>
    <property type="evidence" value="ECO:0007669"/>
    <property type="project" value="InterPro"/>
</dbReference>